<evidence type="ECO:0000313" key="2">
    <source>
        <dbReference type="EMBL" id="GAA2481059.1"/>
    </source>
</evidence>
<gene>
    <name evidence="2" type="ORF">GCM10010406_16650</name>
</gene>
<dbReference type="EMBL" id="BAAATA010000007">
    <property type="protein sequence ID" value="GAA2481059.1"/>
    <property type="molecule type" value="Genomic_DNA"/>
</dbReference>
<dbReference type="InterPro" id="IPR046165">
    <property type="entry name" value="DUF6167"/>
</dbReference>
<evidence type="ECO:0008006" key="4">
    <source>
        <dbReference type="Google" id="ProtNLM"/>
    </source>
</evidence>
<dbReference type="Pfam" id="PF19664">
    <property type="entry name" value="DUF6167"/>
    <property type="match status" value="1"/>
</dbReference>
<dbReference type="Proteomes" id="UP001501358">
    <property type="component" value="Unassembled WGS sequence"/>
</dbReference>
<organism evidence="2 3">
    <name type="scientific">Streptomyces thermolineatus</name>
    <dbReference type="NCBI Taxonomy" id="44033"/>
    <lineage>
        <taxon>Bacteria</taxon>
        <taxon>Bacillati</taxon>
        <taxon>Actinomycetota</taxon>
        <taxon>Actinomycetes</taxon>
        <taxon>Kitasatosporales</taxon>
        <taxon>Streptomycetaceae</taxon>
        <taxon>Streptomyces</taxon>
    </lineage>
</organism>
<accession>A0ABP5YM20</accession>
<dbReference type="RefSeq" id="WP_182315316.1">
    <property type="nucleotide sequence ID" value="NZ_BAAATA010000007.1"/>
</dbReference>
<protein>
    <recommendedName>
        <fullName evidence="4">Secreted protein</fullName>
    </recommendedName>
</protein>
<sequence length="94" mass="10483">MFRRAFWFSAGIGVGVWGTNKAHRALRRLQPESLAATAADKALEAGVRLRRFAEDVRLGMAEREDELNNALGLAPGKPELPAPGREPMYDRRNH</sequence>
<keyword evidence="3" id="KW-1185">Reference proteome</keyword>
<evidence type="ECO:0000313" key="3">
    <source>
        <dbReference type="Proteomes" id="UP001501358"/>
    </source>
</evidence>
<evidence type="ECO:0000256" key="1">
    <source>
        <dbReference type="SAM" id="MobiDB-lite"/>
    </source>
</evidence>
<comment type="caution">
    <text evidence="2">The sequence shown here is derived from an EMBL/GenBank/DDBJ whole genome shotgun (WGS) entry which is preliminary data.</text>
</comment>
<proteinExistence type="predicted"/>
<feature type="region of interest" description="Disordered" evidence="1">
    <location>
        <begin position="69"/>
        <end position="94"/>
    </location>
</feature>
<name>A0ABP5YM20_9ACTN</name>
<reference evidence="3" key="1">
    <citation type="journal article" date="2019" name="Int. J. Syst. Evol. Microbiol.">
        <title>The Global Catalogue of Microorganisms (GCM) 10K type strain sequencing project: providing services to taxonomists for standard genome sequencing and annotation.</title>
        <authorList>
            <consortium name="The Broad Institute Genomics Platform"/>
            <consortium name="The Broad Institute Genome Sequencing Center for Infectious Disease"/>
            <person name="Wu L."/>
            <person name="Ma J."/>
        </authorList>
    </citation>
    <scope>NUCLEOTIDE SEQUENCE [LARGE SCALE GENOMIC DNA]</scope>
    <source>
        <strain evidence="3">JCM 6307</strain>
    </source>
</reference>